<dbReference type="RefSeq" id="WP_326091518.1">
    <property type="nucleotide sequence ID" value="NZ_JARLKZ010000028.1"/>
</dbReference>
<evidence type="ECO:0000256" key="1">
    <source>
        <dbReference type="SAM" id="MobiDB-lite"/>
    </source>
</evidence>
<proteinExistence type="predicted"/>
<evidence type="ECO:0000313" key="3">
    <source>
        <dbReference type="Proteomes" id="UP001344632"/>
    </source>
</evidence>
<comment type="caution">
    <text evidence="2">The sequence shown here is derived from an EMBL/GenBank/DDBJ whole genome shotgun (WGS) entry which is preliminary data.</text>
</comment>
<dbReference type="Proteomes" id="UP001344632">
    <property type="component" value="Unassembled WGS sequence"/>
</dbReference>
<reference evidence="2 3" key="1">
    <citation type="submission" date="2023-03" db="EMBL/GenBank/DDBJ databases">
        <title>Bacillus Genome Sequencing.</title>
        <authorList>
            <person name="Dunlap C."/>
        </authorList>
    </citation>
    <scope>NUCLEOTIDE SEQUENCE [LARGE SCALE GENOMIC DNA]</scope>
    <source>
        <strain evidence="2 3">BD-525</strain>
    </source>
</reference>
<keyword evidence="3" id="KW-1185">Reference proteome</keyword>
<feature type="region of interest" description="Disordered" evidence="1">
    <location>
        <begin position="35"/>
        <end position="70"/>
    </location>
</feature>
<organism evidence="2 3">
    <name type="scientific">Paenibacillus dokdonensis</name>
    <dbReference type="NCBI Taxonomy" id="2567944"/>
    <lineage>
        <taxon>Bacteria</taxon>
        <taxon>Bacillati</taxon>
        <taxon>Bacillota</taxon>
        <taxon>Bacilli</taxon>
        <taxon>Bacillales</taxon>
        <taxon>Paenibacillaceae</taxon>
        <taxon>Paenibacillus</taxon>
    </lineage>
</organism>
<sequence>MRLFPGGGAVHGKIGTFTDEVHMGRRRLLGAVGMRFGGAGQGEADAQGGSRGQQRSHRHGGRHADRLAGV</sequence>
<dbReference type="EMBL" id="JARLKZ010000028">
    <property type="protein sequence ID" value="MEC0243812.1"/>
    <property type="molecule type" value="Genomic_DNA"/>
</dbReference>
<name>A0ABU6GVQ3_9BACL</name>
<gene>
    <name evidence="2" type="ORF">P4H66_28790</name>
</gene>
<accession>A0ABU6GVQ3</accession>
<evidence type="ECO:0000313" key="2">
    <source>
        <dbReference type="EMBL" id="MEC0243812.1"/>
    </source>
</evidence>
<protein>
    <submittedName>
        <fullName evidence="2">Uncharacterized protein</fullName>
    </submittedName>
</protein>